<evidence type="ECO:0000256" key="2">
    <source>
        <dbReference type="ARBA" id="ARBA00022723"/>
    </source>
</evidence>
<dbReference type="GO" id="GO:0000981">
    <property type="term" value="F:DNA-binding transcription factor activity, RNA polymerase II-specific"/>
    <property type="evidence" value="ECO:0007669"/>
    <property type="project" value="TreeGrafter"/>
</dbReference>
<dbReference type="AlphaFoldDB" id="A0AAV2R026"/>
<evidence type="ECO:0000256" key="3">
    <source>
        <dbReference type="ARBA" id="ARBA00022737"/>
    </source>
</evidence>
<keyword evidence="6" id="KW-0539">Nucleus</keyword>
<dbReference type="GO" id="GO:0043565">
    <property type="term" value="F:sequence-specific DNA binding"/>
    <property type="evidence" value="ECO:0007669"/>
    <property type="project" value="TreeGrafter"/>
</dbReference>
<dbReference type="PANTHER" id="PTHR24408">
    <property type="entry name" value="ZINC FINGER PROTEIN"/>
    <property type="match status" value="1"/>
</dbReference>
<keyword evidence="2" id="KW-0479">Metal-binding</keyword>
<dbReference type="GO" id="GO:0008270">
    <property type="term" value="F:zinc ion binding"/>
    <property type="evidence" value="ECO:0007669"/>
    <property type="project" value="UniProtKB-KW"/>
</dbReference>
<dbReference type="PROSITE" id="PS50157">
    <property type="entry name" value="ZINC_FINGER_C2H2_2"/>
    <property type="match status" value="8"/>
</dbReference>
<dbReference type="PROSITE" id="PS00028">
    <property type="entry name" value="ZINC_FINGER_C2H2_1"/>
    <property type="match status" value="7"/>
</dbReference>
<dbReference type="FunFam" id="3.30.160.60:FF:000478">
    <property type="entry name" value="Zinc finger protein 133"/>
    <property type="match status" value="1"/>
</dbReference>
<accession>A0AAV2R026</accession>
<evidence type="ECO:0000256" key="5">
    <source>
        <dbReference type="ARBA" id="ARBA00022833"/>
    </source>
</evidence>
<comment type="caution">
    <text evidence="10">The sequence shown here is derived from an EMBL/GenBank/DDBJ whole genome shotgun (WGS) entry which is preliminary data.</text>
</comment>
<keyword evidence="5" id="KW-0862">Zinc</keyword>
<reference evidence="10 11" key="1">
    <citation type="submission" date="2024-05" db="EMBL/GenBank/DDBJ databases">
        <authorList>
            <person name="Wallberg A."/>
        </authorList>
    </citation>
    <scope>NUCLEOTIDE SEQUENCE [LARGE SCALE GENOMIC DNA]</scope>
</reference>
<feature type="domain" description="C2H2-type" evidence="9">
    <location>
        <begin position="268"/>
        <end position="295"/>
    </location>
</feature>
<comment type="subcellular location">
    <subcellularLocation>
        <location evidence="1">Nucleus</location>
    </subcellularLocation>
</comment>
<proteinExistence type="predicted"/>
<evidence type="ECO:0000256" key="8">
    <source>
        <dbReference type="SAM" id="Coils"/>
    </source>
</evidence>
<dbReference type="Pfam" id="PF00096">
    <property type="entry name" value="zf-C2H2"/>
    <property type="match status" value="5"/>
</dbReference>
<protein>
    <recommendedName>
        <fullName evidence="9">C2H2-type domain-containing protein</fullName>
    </recommendedName>
</protein>
<dbReference type="SUPFAM" id="SSF57667">
    <property type="entry name" value="beta-beta-alpha zinc fingers"/>
    <property type="match status" value="5"/>
</dbReference>
<keyword evidence="4 7" id="KW-0863">Zinc-finger</keyword>
<dbReference type="PANTHER" id="PTHR24408:SF61">
    <property type="entry name" value="E3 SUMO-PROTEIN LIGASE ZNF451"/>
    <property type="match status" value="1"/>
</dbReference>
<feature type="domain" description="C2H2-type" evidence="9">
    <location>
        <begin position="156"/>
        <end position="183"/>
    </location>
</feature>
<feature type="domain" description="C2H2-type" evidence="9">
    <location>
        <begin position="240"/>
        <end position="267"/>
    </location>
</feature>
<dbReference type="FunFam" id="3.30.160.60:FF:000706">
    <property type="entry name" value="Zinc finger protein"/>
    <property type="match status" value="1"/>
</dbReference>
<keyword evidence="3" id="KW-0677">Repeat</keyword>
<organism evidence="10 11">
    <name type="scientific">Meganyctiphanes norvegica</name>
    <name type="common">Northern krill</name>
    <name type="synonym">Thysanopoda norvegica</name>
    <dbReference type="NCBI Taxonomy" id="48144"/>
    <lineage>
        <taxon>Eukaryota</taxon>
        <taxon>Metazoa</taxon>
        <taxon>Ecdysozoa</taxon>
        <taxon>Arthropoda</taxon>
        <taxon>Crustacea</taxon>
        <taxon>Multicrustacea</taxon>
        <taxon>Malacostraca</taxon>
        <taxon>Eumalacostraca</taxon>
        <taxon>Eucarida</taxon>
        <taxon>Euphausiacea</taxon>
        <taxon>Euphausiidae</taxon>
        <taxon>Meganyctiphanes</taxon>
    </lineage>
</organism>
<name>A0AAV2R026_MEGNR</name>
<gene>
    <name evidence="10" type="ORF">MNOR_LOCUS17314</name>
</gene>
<feature type="domain" description="C2H2-type" evidence="9">
    <location>
        <begin position="616"/>
        <end position="643"/>
    </location>
</feature>
<dbReference type="SMART" id="SM00355">
    <property type="entry name" value="ZnF_C2H2"/>
    <property type="match status" value="7"/>
</dbReference>
<dbReference type="FunFam" id="3.30.160.60:FF:000100">
    <property type="entry name" value="Zinc finger 45-like"/>
    <property type="match status" value="1"/>
</dbReference>
<dbReference type="FunFam" id="3.30.160.60:FF:001158">
    <property type="entry name" value="zinc finger protein 22"/>
    <property type="match status" value="2"/>
</dbReference>
<keyword evidence="11" id="KW-1185">Reference proteome</keyword>
<feature type="domain" description="C2H2-type" evidence="9">
    <location>
        <begin position="324"/>
        <end position="352"/>
    </location>
</feature>
<dbReference type="Proteomes" id="UP001497623">
    <property type="component" value="Unassembled WGS sequence"/>
</dbReference>
<dbReference type="InterPro" id="IPR036236">
    <property type="entry name" value="Znf_C2H2_sf"/>
</dbReference>
<evidence type="ECO:0000313" key="10">
    <source>
        <dbReference type="EMBL" id="CAL4102425.1"/>
    </source>
</evidence>
<dbReference type="InterPro" id="IPR013087">
    <property type="entry name" value="Znf_C2H2_type"/>
</dbReference>
<dbReference type="EMBL" id="CAXKWB010011837">
    <property type="protein sequence ID" value="CAL4102425.1"/>
    <property type="molecule type" value="Genomic_DNA"/>
</dbReference>
<feature type="domain" description="C2H2-type" evidence="9">
    <location>
        <begin position="212"/>
        <end position="239"/>
    </location>
</feature>
<dbReference type="FunFam" id="3.30.160.60:FF:000624">
    <property type="entry name" value="zinc finger protein 697"/>
    <property type="match status" value="1"/>
</dbReference>
<feature type="domain" description="C2H2-type" evidence="9">
    <location>
        <begin position="184"/>
        <end position="211"/>
    </location>
</feature>
<dbReference type="Gene3D" id="3.30.160.60">
    <property type="entry name" value="Classic Zinc Finger"/>
    <property type="match status" value="8"/>
</dbReference>
<feature type="domain" description="C2H2-type" evidence="9">
    <location>
        <begin position="296"/>
        <end position="323"/>
    </location>
</feature>
<sequence length="764" mass="88065">MDPRQSVKREMLDEAWNAYAFPMEVEIHDNPVQVETKMGIGLGNTISANIDLHQTNKLGIDEAVASGDYDSNLDVKLENTTQVESGEGVDSRKTSDIDSYPTIKNEVDQLGRGARLGGCYAYHTDMNIEEYRVLMHYEKSFIRKGGLTEYTGKKPYKCNQCDKTFSRNSILIRHLMTHSGEKQSRYNHCNKVFTTNSDLCRDEKIHTGENPYQCSICQKTFVQNSDLTRHMKTHTREKPYQCSDCDKCFLTKCKLISHLKTHKRDKPYKCSQCDKAFANSISLLCHLKTHIGEKPYQCSQCGKAFTNSIDLITHMNTHTEEKPYQCSQCNWSFINNGDLINHHLKTHSRDKQFQDSKCYKVLSKKRTQLMPPVRPAIEHTKMCLRAPIRKKCPACYRQFERDRKRLNRLQTKSSKYANILCQECKCKKINKGNLCTKCFSAYNYAKTKEAKVKKQLKIKCLDKNEKKFNETWNNYDRPMDVLIKDKPIQVETIMGINLVKTISDNINLHQGNEHKMDEAVASGDYYNYLDIKIENPMQVENNEGVDTGITSSAGIISQHIIKHELDPLGDGLQLGRSYDYHTDMKIEDTRVQIDDGEENNTDLTRNMRTHTEKKPYKCSQCDGSFMNNGDLIIHLRTHPSEKAHQDNHCYKAFSKKSTQTVAPLNPANEHTDNCLSASTRKKCPACKKKYEKDRKQQYRSKIKKFKTYYTSKYAYLLCQDCKCKNKISGNLCSKCRSAYNCARQKASKSKIQVNKIKNTVVFVD</sequence>
<evidence type="ECO:0000256" key="1">
    <source>
        <dbReference type="ARBA" id="ARBA00004123"/>
    </source>
</evidence>
<keyword evidence="8" id="KW-0175">Coiled coil</keyword>
<dbReference type="GO" id="GO:0048598">
    <property type="term" value="P:embryonic morphogenesis"/>
    <property type="evidence" value="ECO:0007669"/>
    <property type="project" value="UniProtKB-ARBA"/>
</dbReference>
<evidence type="ECO:0000256" key="6">
    <source>
        <dbReference type="ARBA" id="ARBA00023242"/>
    </source>
</evidence>
<feature type="coiled-coil region" evidence="8">
    <location>
        <begin position="586"/>
        <end position="613"/>
    </location>
</feature>
<dbReference type="GO" id="GO:0005634">
    <property type="term" value="C:nucleus"/>
    <property type="evidence" value="ECO:0007669"/>
    <property type="project" value="UniProtKB-SubCell"/>
</dbReference>
<dbReference type="FunFam" id="3.30.160.60:FF:000744">
    <property type="entry name" value="zinc finger E-box-binding homeobox 1"/>
    <property type="match status" value="1"/>
</dbReference>
<evidence type="ECO:0000313" key="11">
    <source>
        <dbReference type="Proteomes" id="UP001497623"/>
    </source>
</evidence>
<evidence type="ECO:0000256" key="7">
    <source>
        <dbReference type="PROSITE-ProRule" id="PRU00042"/>
    </source>
</evidence>
<evidence type="ECO:0000259" key="9">
    <source>
        <dbReference type="PROSITE" id="PS50157"/>
    </source>
</evidence>
<evidence type="ECO:0000256" key="4">
    <source>
        <dbReference type="ARBA" id="ARBA00022771"/>
    </source>
</evidence>